<comment type="caution">
    <text evidence="1">The sequence shown here is derived from an EMBL/GenBank/DDBJ whole genome shotgun (WGS) entry which is preliminary data.</text>
</comment>
<dbReference type="EMBL" id="VSSQ01000191">
    <property type="protein sequence ID" value="MPL84557.1"/>
    <property type="molecule type" value="Genomic_DNA"/>
</dbReference>
<evidence type="ECO:0000313" key="1">
    <source>
        <dbReference type="EMBL" id="MPL84557.1"/>
    </source>
</evidence>
<name>A0A644V026_9ZZZZ</name>
<reference evidence="1" key="1">
    <citation type="submission" date="2019-08" db="EMBL/GenBank/DDBJ databases">
        <authorList>
            <person name="Kucharzyk K."/>
            <person name="Murdoch R.W."/>
            <person name="Higgins S."/>
            <person name="Loffler F."/>
        </authorList>
    </citation>
    <scope>NUCLEOTIDE SEQUENCE</scope>
</reference>
<sequence>MYPKIDDVILNTLKNSNDSLLKKFDIMLVNRKFEVEPHVIMIGHMSDDPLEEENTFDSEGRKLSYEIYIKTNKIGNLSYIEAMEKLGNVVHRIKKVLRNSEEMIYTSENGLSVDLREGLKIGTIIPEYENYVIKKSMIEVAINIDEEDVISLEGLFEKNKVDGSVDFDD</sequence>
<dbReference type="AlphaFoldDB" id="A0A644V026"/>
<gene>
    <name evidence="1" type="ORF">SDC9_30522</name>
</gene>
<proteinExistence type="predicted"/>
<protein>
    <submittedName>
        <fullName evidence="1">Uncharacterized protein</fullName>
    </submittedName>
</protein>
<accession>A0A644V026</accession>
<organism evidence="1">
    <name type="scientific">bioreactor metagenome</name>
    <dbReference type="NCBI Taxonomy" id="1076179"/>
    <lineage>
        <taxon>unclassified sequences</taxon>
        <taxon>metagenomes</taxon>
        <taxon>ecological metagenomes</taxon>
    </lineage>
</organism>